<feature type="transmembrane region" description="Helical" evidence="1">
    <location>
        <begin position="425"/>
        <end position="444"/>
    </location>
</feature>
<sequence length="476" mass="54637">MALNNKNTATTDVIATATKGDKWVTDYAWISGLAGALTVVALAAWYNAGHILSKGVSVAGWQITHTRLDSILFALGVITFVMLTIELVRIYLWDDRFKFTVAPKVKQGHYFSFLIESVINYVFYLALLSLVLWFYHSAGEYGYIRNNAYYQSWFRFLDIVWNGYLWVGLPYVLITRAIKHSAEADARDYGYYFQRVVAYPFSFINLGDKQKQNTPHFSDIDKKITRGLLVKLFFTPLMTVFFVDQFPHLVGNIGYIFDGLPKALSSGSFTHRSLNNDFFNISISFIFSIDVALAWVGYVISSRWVDNQTSSAEPTMLGWVVCLACYPPFQFVLGLYYGAPGERDSINLYDNQTLVTVFMTMMLASYFVYMSATLWFGTRFSNLTNRGIIRRGPFAYIRHPAYASKNFAWWCIMFPAVIYNATHSGVELAIIQIIGLVLLTYVYYCRAITEERHLSADPCYREYCEQVKYRFIPKVF</sequence>
<organism evidence="2 3">
    <name type="scientific">Saccharophagus degradans</name>
    <dbReference type="NCBI Taxonomy" id="86304"/>
    <lineage>
        <taxon>Bacteria</taxon>
        <taxon>Pseudomonadati</taxon>
        <taxon>Pseudomonadota</taxon>
        <taxon>Gammaproteobacteria</taxon>
        <taxon>Cellvibrionales</taxon>
        <taxon>Cellvibrionaceae</taxon>
        <taxon>Saccharophagus</taxon>
    </lineage>
</organism>
<feature type="transmembrane region" description="Helical" evidence="1">
    <location>
        <begin position="399"/>
        <end position="419"/>
    </location>
</feature>
<feature type="transmembrane region" description="Helical" evidence="1">
    <location>
        <begin position="232"/>
        <end position="257"/>
    </location>
</feature>
<proteinExistence type="predicted"/>
<feature type="transmembrane region" description="Helical" evidence="1">
    <location>
        <begin position="357"/>
        <end position="378"/>
    </location>
</feature>
<comment type="caution">
    <text evidence="2">The sequence shown here is derived from an EMBL/GenBank/DDBJ whole genome shotgun (WGS) entry which is preliminary data.</text>
</comment>
<name>A0AAW7X3F7_9GAMM</name>
<dbReference type="EMBL" id="JAUOPB010000001">
    <property type="protein sequence ID" value="MDO6420919.1"/>
    <property type="molecule type" value="Genomic_DNA"/>
</dbReference>
<feature type="transmembrane region" description="Helical" evidence="1">
    <location>
        <begin position="277"/>
        <end position="296"/>
    </location>
</feature>
<keyword evidence="1" id="KW-1133">Transmembrane helix</keyword>
<dbReference type="RefSeq" id="WP_303490043.1">
    <property type="nucleotide sequence ID" value="NZ_JAUOPB010000001.1"/>
</dbReference>
<protein>
    <submittedName>
        <fullName evidence="2">DUF1295 domain-containing protein</fullName>
    </submittedName>
</protein>
<evidence type="ECO:0000256" key="1">
    <source>
        <dbReference type="SAM" id="Phobius"/>
    </source>
</evidence>
<dbReference type="AlphaFoldDB" id="A0AAW7X3F7"/>
<reference evidence="2" key="1">
    <citation type="submission" date="2023-07" db="EMBL/GenBank/DDBJ databases">
        <title>Genome content predicts the carbon catabolic preferences of heterotrophic bacteria.</title>
        <authorList>
            <person name="Gralka M."/>
        </authorList>
    </citation>
    <scope>NUCLEOTIDE SEQUENCE</scope>
    <source>
        <strain evidence="2">I3M17_2</strain>
    </source>
</reference>
<evidence type="ECO:0000313" key="2">
    <source>
        <dbReference type="EMBL" id="MDO6420919.1"/>
    </source>
</evidence>
<dbReference type="Pfam" id="PF06966">
    <property type="entry name" value="DUF1295"/>
    <property type="match status" value="1"/>
</dbReference>
<gene>
    <name evidence="2" type="ORF">Q4521_00385</name>
</gene>
<dbReference type="Gene3D" id="1.20.120.1630">
    <property type="match status" value="1"/>
</dbReference>
<dbReference type="Proteomes" id="UP001169760">
    <property type="component" value="Unassembled WGS sequence"/>
</dbReference>
<feature type="transmembrane region" description="Helical" evidence="1">
    <location>
        <begin position="156"/>
        <end position="174"/>
    </location>
</feature>
<accession>A0AAW7X3F7</accession>
<feature type="transmembrane region" description="Helical" evidence="1">
    <location>
        <begin position="317"/>
        <end position="337"/>
    </location>
</feature>
<keyword evidence="1" id="KW-0812">Transmembrane</keyword>
<evidence type="ECO:0000313" key="3">
    <source>
        <dbReference type="Proteomes" id="UP001169760"/>
    </source>
</evidence>
<feature type="transmembrane region" description="Helical" evidence="1">
    <location>
        <begin position="71"/>
        <end position="92"/>
    </location>
</feature>
<feature type="transmembrane region" description="Helical" evidence="1">
    <location>
        <begin position="27"/>
        <end position="46"/>
    </location>
</feature>
<keyword evidence="1" id="KW-0472">Membrane</keyword>
<feature type="transmembrane region" description="Helical" evidence="1">
    <location>
        <begin position="113"/>
        <end position="136"/>
    </location>
</feature>
<dbReference type="InterPro" id="IPR010721">
    <property type="entry name" value="UstE-like"/>
</dbReference>